<dbReference type="Pfam" id="PF09694">
    <property type="entry name" value="Gcw_chp"/>
    <property type="match status" value="1"/>
</dbReference>
<dbReference type="EMBL" id="LT670817">
    <property type="protein sequence ID" value="SHH92592.1"/>
    <property type="molecule type" value="Genomic_DNA"/>
</dbReference>
<accession>A0A1M5WZ26</accession>
<gene>
    <name evidence="1" type="ORF">SAMN05443248_6884</name>
</gene>
<reference evidence="1 2" key="1">
    <citation type="submission" date="2016-11" db="EMBL/GenBank/DDBJ databases">
        <authorList>
            <person name="Jaros S."/>
            <person name="Januszkiewicz K."/>
            <person name="Wedrychowicz H."/>
        </authorList>
    </citation>
    <scope>NUCLEOTIDE SEQUENCE [LARGE SCALE GENOMIC DNA]</scope>
    <source>
        <strain evidence="1 2">GAS138</strain>
    </source>
</reference>
<dbReference type="AlphaFoldDB" id="A0A1M5WZ26"/>
<sequence length="383" mass="41273">MLVFFAFTERVARSRLRTGYGIWLQSVTACPWGRRNGTVFKAMGIDMKKMVLAAAVLAMTAGSAFSADLYTKAVKAPPPAAFDPWDIAFGSAIMNDYIFRGITQSNHNPSVAAYFEPRYNVTKDLQLYIGTSGESISFANRAAAEIDVYGGIRPTFGAFAFDFGVWGYLYPGGTCFFGAPTDPAGKPLSPECAANILPDGNVMKKDVSFFEVYGKVNYTINDNWQFGLNEYYSPNFLNSGAWGDYASVTGKYTAPATVFGTSGVGMYVSGEFGRQFLGTTDSFYGTTFTNPGFAGPFPNGIKYADYNTWNIGIGFTYKVFTLDLRYSDTDLSKGNCNAFTSAFNSAGTSNITSINPTGAGSNWCGAAGIAKLSADLTAMTNLK</sequence>
<name>A0A1M5WZ26_9BRAD</name>
<dbReference type="Proteomes" id="UP000189796">
    <property type="component" value="Chromosome I"/>
</dbReference>
<organism evidence="1 2">
    <name type="scientific">Bradyrhizobium erythrophlei</name>
    <dbReference type="NCBI Taxonomy" id="1437360"/>
    <lineage>
        <taxon>Bacteria</taxon>
        <taxon>Pseudomonadati</taxon>
        <taxon>Pseudomonadota</taxon>
        <taxon>Alphaproteobacteria</taxon>
        <taxon>Hyphomicrobiales</taxon>
        <taxon>Nitrobacteraceae</taxon>
        <taxon>Bradyrhizobium</taxon>
    </lineage>
</organism>
<evidence type="ECO:0000313" key="2">
    <source>
        <dbReference type="Proteomes" id="UP000189796"/>
    </source>
</evidence>
<dbReference type="InterPro" id="IPR010239">
    <property type="entry name" value="CHP02001"/>
</dbReference>
<proteinExistence type="predicted"/>
<protein>
    <recommendedName>
        <fullName evidence="3">Porin</fullName>
    </recommendedName>
</protein>
<evidence type="ECO:0000313" key="1">
    <source>
        <dbReference type="EMBL" id="SHH92592.1"/>
    </source>
</evidence>
<evidence type="ECO:0008006" key="3">
    <source>
        <dbReference type="Google" id="ProtNLM"/>
    </source>
</evidence>